<keyword evidence="2" id="KW-1185">Reference proteome</keyword>
<evidence type="ECO:0000313" key="2">
    <source>
        <dbReference type="Proteomes" id="UP000007812"/>
    </source>
</evidence>
<accession>F4FYM9</accession>
<evidence type="ECO:0000313" key="1">
    <source>
        <dbReference type="EMBL" id="AEB95527.1"/>
    </source>
</evidence>
<reference evidence="1 2" key="1">
    <citation type="journal article" date="2011" name="J. Bacteriol.">
        <title>Complete genome sequence of Metallosphaera cuprina, a metal sulfide-oxidizing archaeon from a hot spring.</title>
        <authorList>
            <person name="Liu L.J."/>
            <person name="You X.Y."/>
            <person name="Zheng H."/>
            <person name="Wang S."/>
            <person name="Jiang C.Y."/>
            <person name="Liu S.J."/>
        </authorList>
    </citation>
    <scope>NUCLEOTIDE SEQUENCE [LARGE SCALE GENOMIC DNA]</scope>
    <source>
        <strain evidence="1 2">Ar-4</strain>
    </source>
</reference>
<dbReference type="GeneID" id="10493613"/>
<dbReference type="OrthoDB" id="43701at2157"/>
<dbReference type="eggNOG" id="arCOG07274">
    <property type="taxonomic scope" value="Archaea"/>
</dbReference>
<sequence>MDAKTRKKTRRVRVTESISAFKEELRAITFEPLYGDSIKAIITKLTAKIQEISEKYDYSVEFPKGAEVETDGNTYYFVYNLKIKTKVGTKRVQMEVQYMMYDQESWVGMITKIS</sequence>
<dbReference type="STRING" id="1006006.Mcup_1424"/>
<proteinExistence type="predicted"/>
<gene>
    <name evidence="1" type="ordered locus">Mcup_1424</name>
</gene>
<name>F4FYM9_METCR</name>
<protein>
    <submittedName>
        <fullName evidence="1">Uncharacterized protein</fullName>
    </submittedName>
</protein>
<dbReference type="RefSeq" id="WP_013738025.1">
    <property type="nucleotide sequence ID" value="NC_015435.1"/>
</dbReference>
<organism evidence="1 2">
    <name type="scientific">Metallosphaera cuprina (strain Ar-4)</name>
    <dbReference type="NCBI Taxonomy" id="1006006"/>
    <lineage>
        <taxon>Archaea</taxon>
        <taxon>Thermoproteota</taxon>
        <taxon>Thermoprotei</taxon>
        <taxon>Sulfolobales</taxon>
        <taxon>Sulfolobaceae</taxon>
        <taxon>Metallosphaera</taxon>
    </lineage>
</organism>
<dbReference type="EMBL" id="CP002656">
    <property type="protein sequence ID" value="AEB95527.1"/>
    <property type="molecule type" value="Genomic_DNA"/>
</dbReference>
<dbReference type="AlphaFoldDB" id="F4FYM9"/>
<dbReference type="KEGG" id="mcn:Mcup_1424"/>
<dbReference type="PATRIC" id="fig|1006006.8.peg.1418"/>
<dbReference type="HOGENOM" id="CLU_2103613_0_0_2"/>
<dbReference type="Proteomes" id="UP000007812">
    <property type="component" value="Chromosome"/>
</dbReference>